<proteinExistence type="predicted"/>
<protein>
    <submittedName>
        <fullName evidence="1">Uncharacterized protein</fullName>
    </submittedName>
</protein>
<comment type="caution">
    <text evidence="1">The sequence shown here is derived from an EMBL/GenBank/DDBJ whole genome shotgun (WGS) entry which is preliminary data.</text>
</comment>
<dbReference type="EMBL" id="LAZR01000009">
    <property type="protein sequence ID" value="KKO08589.1"/>
    <property type="molecule type" value="Genomic_DNA"/>
</dbReference>
<accession>A0A0F9YUU2</accession>
<name>A0A0F9YUU2_9ZZZZ</name>
<sequence>MMTIFAATLAVMALISPAASAGSQGTTMTVYLTGYSYWDNTPPGSAAIAKPVIHRQAGGVGTYNDPITLAVGHSYAGGRHSMVFPAGTRFYLPKIKRYAIVEDLCGDGSAPQNGPCYTGKNGRPWLDIYVGGKSVSPAFADRCMYALTGMQQAIMNPQPGYEVISGALADTGCRF</sequence>
<gene>
    <name evidence="1" type="ORF">LCGC14_0045290</name>
</gene>
<reference evidence="1" key="1">
    <citation type="journal article" date="2015" name="Nature">
        <title>Complex archaea that bridge the gap between prokaryotes and eukaryotes.</title>
        <authorList>
            <person name="Spang A."/>
            <person name="Saw J.H."/>
            <person name="Jorgensen S.L."/>
            <person name="Zaremba-Niedzwiedzka K."/>
            <person name="Martijn J."/>
            <person name="Lind A.E."/>
            <person name="van Eijk R."/>
            <person name="Schleper C."/>
            <person name="Guy L."/>
            <person name="Ettema T.J."/>
        </authorList>
    </citation>
    <scope>NUCLEOTIDE SEQUENCE</scope>
</reference>
<dbReference type="AlphaFoldDB" id="A0A0F9YUU2"/>
<evidence type="ECO:0000313" key="1">
    <source>
        <dbReference type="EMBL" id="KKO08589.1"/>
    </source>
</evidence>
<organism evidence="1">
    <name type="scientific">marine sediment metagenome</name>
    <dbReference type="NCBI Taxonomy" id="412755"/>
    <lineage>
        <taxon>unclassified sequences</taxon>
        <taxon>metagenomes</taxon>
        <taxon>ecological metagenomes</taxon>
    </lineage>
</organism>